<dbReference type="AlphaFoldDB" id="A0AAD3GYQ7"/>
<feature type="transmembrane region" description="Helical" evidence="1">
    <location>
        <begin position="133"/>
        <end position="153"/>
    </location>
</feature>
<name>A0AAD3GYQ7_9STRA</name>
<proteinExistence type="predicted"/>
<dbReference type="EMBL" id="BLLK01000019">
    <property type="protein sequence ID" value="GFH43996.1"/>
    <property type="molecule type" value="Genomic_DNA"/>
</dbReference>
<reference evidence="2 3" key="1">
    <citation type="journal article" date="2021" name="Sci. Rep.">
        <title>The genome of the diatom Chaetoceros tenuissimus carries an ancient integrated fragment of an extant virus.</title>
        <authorList>
            <person name="Hongo Y."/>
            <person name="Kimura K."/>
            <person name="Takaki Y."/>
            <person name="Yoshida Y."/>
            <person name="Baba S."/>
            <person name="Kobayashi G."/>
            <person name="Nagasaki K."/>
            <person name="Hano T."/>
            <person name="Tomaru Y."/>
        </authorList>
    </citation>
    <scope>NUCLEOTIDE SEQUENCE [LARGE SCALE GENOMIC DNA]</scope>
    <source>
        <strain evidence="2 3">NIES-3715</strain>
    </source>
</reference>
<dbReference type="GO" id="GO:0016020">
    <property type="term" value="C:membrane"/>
    <property type="evidence" value="ECO:0007669"/>
    <property type="project" value="TreeGrafter"/>
</dbReference>
<keyword evidence="1" id="KW-0472">Membrane</keyword>
<evidence type="ECO:0000313" key="2">
    <source>
        <dbReference type="EMBL" id="GFH43996.1"/>
    </source>
</evidence>
<dbReference type="PANTHER" id="PTHR12242">
    <property type="entry name" value="OS02G0130600 PROTEIN-RELATED"/>
    <property type="match status" value="1"/>
</dbReference>
<keyword evidence="1" id="KW-0812">Transmembrane</keyword>
<dbReference type="Proteomes" id="UP001054902">
    <property type="component" value="Unassembled WGS sequence"/>
</dbReference>
<dbReference type="PANTHER" id="PTHR12242:SF48">
    <property type="entry name" value="FAR-17A_AIG1-LIKE PROTEIN"/>
    <property type="match status" value="1"/>
</dbReference>
<evidence type="ECO:0000313" key="3">
    <source>
        <dbReference type="Proteomes" id="UP001054902"/>
    </source>
</evidence>
<feature type="transmembrane region" description="Helical" evidence="1">
    <location>
        <begin position="36"/>
        <end position="54"/>
    </location>
</feature>
<feature type="transmembrane region" description="Helical" evidence="1">
    <location>
        <begin position="160"/>
        <end position="176"/>
    </location>
</feature>
<feature type="transmembrane region" description="Helical" evidence="1">
    <location>
        <begin position="74"/>
        <end position="94"/>
    </location>
</feature>
<keyword evidence="1" id="KW-1133">Transmembrane helix</keyword>
<keyword evidence="3" id="KW-1185">Reference proteome</keyword>
<comment type="caution">
    <text evidence="2">The sequence shown here is derived from an EMBL/GenBank/DDBJ whole genome shotgun (WGS) entry which is preliminary data.</text>
</comment>
<evidence type="ECO:0000256" key="1">
    <source>
        <dbReference type="SAM" id="Phobius"/>
    </source>
</evidence>
<feature type="transmembrane region" description="Helical" evidence="1">
    <location>
        <begin position="212"/>
        <end position="234"/>
    </location>
</feature>
<feature type="transmembrane region" description="Helical" evidence="1">
    <location>
        <begin position="101"/>
        <end position="121"/>
    </location>
</feature>
<sequence length="255" mass="29113">MFERIKKELKLSLFSGEDANEKEIDLLETFSPSPKGFVIASKIMLLAVSTFNFVTSILNYKDSKEMWPMFLTKWGFMLGYSYLLSSTVTVIVPLKLMKLTWGLFAATINIQMFITINYWVLVYNGSTEPFSSYYEHGIFFILLALDGFAVHRYPLRFKQIFLVWAVLIPFLIWSIIHSKLGIGNSLHNDRPDATDDDALYGTLNWTERPKGAGILSALLICVAVPLIFIITWGLSVLVPRRYVVVTEETTKEDKV</sequence>
<accession>A0AAD3GYQ7</accession>
<gene>
    <name evidence="2" type="ORF">CTEN210_00470</name>
</gene>
<protein>
    <submittedName>
        <fullName evidence="2">Uncharacterized protein</fullName>
    </submittedName>
</protein>
<organism evidence="2 3">
    <name type="scientific">Chaetoceros tenuissimus</name>
    <dbReference type="NCBI Taxonomy" id="426638"/>
    <lineage>
        <taxon>Eukaryota</taxon>
        <taxon>Sar</taxon>
        <taxon>Stramenopiles</taxon>
        <taxon>Ochrophyta</taxon>
        <taxon>Bacillariophyta</taxon>
        <taxon>Coscinodiscophyceae</taxon>
        <taxon>Chaetocerotophycidae</taxon>
        <taxon>Chaetocerotales</taxon>
        <taxon>Chaetocerotaceae</taxon>
        <taxon>Chaetoceros</taxon>
    </lineage>
</organism>